<keyword evidence="2" id="KW-1185">Reference proteome</keyword>
<dbReference type="EMBL" id="QMFY01000003">
    <property type="protein sequence ID" value="RAW01650.1"/>
    <property type="molecule type" value="Genomic_DNA"/>
</dbReference>
<reference evidence="1 2" key="1">
    <citation type="submission" date="2018-06" db="EMBL/GenBank/DDBJ databases">
        <title>Chryseolinea flavus sp. nov., a member of the phylum Bacteroidetes isolated from soil.</title>
        <authorList>
            <person name="Li Y."/>
            <person name="Wang J."/>
        </authorList>
    </citation>
    <scope>NUCLEOTIDE SEQUENCE [LARGE SCALE GENOMIC DNA]</scope>
    <source>
        <strain evidence="1 2">SDU1-6</strain>
    </source>
</reference>
<evidence type="ECO:0000313" key="2">
    <source>
        <dbReference type="Proteomes" id="UP000251889"/>
    </source>
</evidence>
<proteinExistence type="predicted"/>
<accession>A0A364Y3X3</accession>
<sequence>MYSRNWQVIRDDTKRTFEVCGHESSTNGFTNSVYAMQRAGMNVSYVTPPVTNRTSSAELIKLTGYTKEVGLHERLKKEFREITMGSITEFDLDDEG</sequence>
<name>A0A364Y3X3_9BACT</name>
<evidence type="ECO:0000313" key="1">
    <source>
        <dbReference type="EMBL" id="RAW01650.1"/>
    </source>
</evidence>
<dbReference type="OrthoDB" id="981178at2"/>
<comment type="caution">
    <text evidence="1">The sequence shown here is derived from an EMBL/GenBank/DDBJ whole genome shotgun (WGS) entry which is preliminary data.</text>
</comment>
<protein>
    <submittedName>
        <fullName evidence="1">Uncharacterized protein</fullName>
    </submittedName>
</protein>
<gene>
    <name evidence="1" type="ORF">DQQ10_08325</name>
</gene>
<organism evidence="1 2">
    <name type="scientific">Pseudochryseolinea flava</name>
    <dbReference type="NCBI Taxonomy" id="2059302"/>
    <lineage>
        <taxon>Bacteria</taxon>
        <taxon>Pseudomonadati</taxon>
        <taxon>Bacteroidota</taxon>
        <taxon>Cytophagia</taxon>
        <taxon>Cytophagales</taxon>
        <taxon>Fulvivirgaceae</taxon>
        <taxon>Pseudochryseolinea</taxon>
    </lineage>
</organism>
<dbReference type="AlphaFoldDB" id="A0A364Y3X3"/>
<dbReference type="RefSeq" id="WP_112746390.1">
    <property type="nucleotide sequence ID" value="NZ_QMFY01000003.1"/>
</dbReference>
<dbReference type="Proteomes" id="UP000251889">
    <property type="component" value="Unassembled WGS sequence"/>
</dbReference>